<protein>
    <submittedName>
        <fullName evidence="4">CAAX amino terminal protease family protein</fullName>
    </submittedName>
</protein>
<dbReference type="STRING" id="1171373.PACID_28050"/>
<dbReference type="GO" id="GO:0080120">
    <property type="term" value="P:CAAX-box protein maturation"/>
    <property type="evidence" value="ECO:0007669"/>
    <property type="project" value="UniProtKB-ARBA"/>
</dbReference>
<feature type="region of interest" description="Disordered" evidence="1">
    <location>
        <begin position="1"/>
        <end position="154"/>
    </location>
</feature>
<gene>
    <name evidence="4" type="ordered locus">PACID_28050</name>
</gene>
<evidence type="ECO:0000259" key="3">
    <source>
        <dbReference type="Pfam" id="PF02517"/>
    </source>
</evidence>
<name>K7S7J0_ACIA4</name>
<dbReference type="GO" id="GO:0004175">
    <property type="term" value="F:endopeptidase activity"/>
    <property type="evidence" value="ECO:0007669"/>
    <property type="project" value="UniProtKB-ARBA"/>
</dbReference>
<organism evidence="4 5">
    <name type="scientific">Acidipropionibacterium acidipropionici (strain ATCC 4875 / DSM 20272 / JCM 6432 / NBRC 12425 / NCIMB 8070 / 4)</name>
    <name type="common">Propionibacterium acidipropionici</name>
    <dbReference type="NCBI Taxonomy" id="1171373"/>
    <lineage>
        <taxon>Bacteria</taxon>
        <taxon>Bacillati</taxon>
        <taxon>Actinomycetota</taxon>
        <taxon>Actinomycetes</taxon>
        <taxon>Propionibacteriales</taxon>
        <taxon>Propionibacteriaceae</taxon>
        <taxon>Acidipropionibacterium</taxon>
    </lineage>
</organism>
<feature type="compositionally biased region" description="Basic and acidic residues" evidence="1">
    <location>
        <begin position="81"/>
        <end position="90"/>
    </location>
</feature>
<keyword evidence="2" id="KW-0472">Membrane</keyword>
<dbReference type="KEGG" id="pbo:PACID_28050"/>
<dbReference type="InterPro" id="IPR003675">
    <property type="entry name" value="Rce1/LyrA-like_dom"/>
</dbReference>
<dbReference type="Proteomes" id="UP000000214">
    <property type="component" value="Chromosome"/>
</dbReference>
<dbReference type="HOGENOM" id="CLU_658654_0_0_11"/>
<keyword evidence="2" id="KW-0812">Transmembrane</keyword>
<feature type="domain" description="CAAX prenyl protease 2/Lysostaphin resistance protein A-like" evidence="3">
    <location>
        <begin position="309"/>
        <end position="401"/>
    </location>
</feature>
<dbReference type="PATRIC" id="fig|1171373.8.peg.2756"/>
<dbReference type="eggNOG" id="COG1266">
    <property type="taxonomic scope" value="Bacteria"/>
</dbReference>
<dbReference type="Pfam" id="PF02517">
    <property type="entry name" value="Rce1-like"/>
    <property type="match status" value="1"/>
</dbReference>
<accession>K7S7J0</accession>
<evidence type="ECO:0000313" key="4">
    <source>
        <dbReference type="EMBL" id="AFV90572.1"/>
    </source>
</evidence>
<feature type="compositionally biased region" description="Basic and acidic residues" evidence="1">
    <location>
        <begin position="143"/>
        <end position="153"/>
    </location>
</feature>
<feature type="transmembrane region" description="Helical" evidence="2">
    <location>
        <begin position="231"/>
        <end position="249"/>
    </location>
</feature>
<evidence type="ECO:0000256" key="2">
    <source>
        <dbReference type="SAM" id="Phobius"/>
    </source>
</evidence>
<keyword evidence="2" id="KW-1133">Transmembrane helix</keyword>
<feature type="compositionally biased region" description="Basic and acidic residues" evidence="1">
    <location>
        <begin position="20"/>
        <end position="29"/>
    </location>
</feature>
<proteinExistence type="predicted"/>
<dbReference type="EMBL" id="CP003493">
    <property type="protein sequence ID" value="AFV90572.1"/>
    <property type="molecule type" value="Genomic_DNA"/>
</dbReference>
<keyword evidence="4" id="KW-0645">Protease</keyword>
<feature type="transmembrane region" description="Helical" evidence="2">
    <location>
        <begin position="388"/>
        <end position="409"/>
    </location>
</feature>
<reference evidence="4 5" key="1">
    <citation type="journal article" date="2012" name="BMC Genomics">
        <title>The genome sequence of Propionibacterium acidipropionici provides insights into its biotechnological and industrial potential.</title>
        <authorList>
            <person name="Parizzi L.P."/>
            <person name="Grassi M.C."/>
            <person name="Llerena L.A."/>
            <person name="Carazzolle M.F."/>
            <person name="Queiroz V.L."/>
            <person name="Lunardi I."/>
            <person name="Zeidler A.F."/>
            <person name="Teixeira P.J."/>
            <person name="Mieczkowski P."/>
            <person name="Rincones J."/>
            <person name="Pereira G.A."/>
        </authorList>
    </citation>
    <scope>NUCLEOTIDE SEQUENCE [LARGE SCALE GENOMIC DNA]</scope>
    <source>
        <strain evidence="5">ATCC 4875 / DSM 20272 / JCM 6432 / NBRC 12425 / NCIMB 8070</strain>
    </source>
</reference>
<evidence type="ECO:0000256" key="1">
    <source>
        <dbReference type="SAM" id="MobiDB-lite"/>
    </source>
</evidence>
<evidence type="ECO:0000313" key="5">
    <source>
        <dbReference type="Proteomes" id="UP000000214"/>
    </source>
</evidence>
<keyword evidence="4" id="KW-0378">Hydrolase</keyword>
<sequence>MTDDPRRRMPEDTYWTDWRGNSEARRSADEPFEDPAVDRGSWAEEESWAEASRVTEPDEESFVSPGRYDPDRWEPGPAHWHSADAQHDIDVTPVADPRSPVGLRGEREGPRLNGARGRREPVGDRPDDAVDRSAGPSASGARGEVRDARDARDAALPADPGRAMVRARRLLLVETLLVLALSLGQSAWYSILRMVERLTRGTPLSGQTSSLNTSVTPDRPWLDLTYQLSDIAFGVVPALLAVLLMSRISPPRGGVRRRLGLISPGWGQDVGSGLVIATFIGVPGLGLYVVSKELGFNTTVQAAGLHGAWWVVPVLILSAIMNAVLEETVMVGYLVTRWRQLGWNTALVVVLSALIRGTYHLYQGWGGFVGNIVMGAVLGLIYVRRGRLLPLIVAHAAIDVVAFLGYTFLVGRIPWLS</sequence>
<feature type="transmembrane region" description="Helical" evidence="2">
    <location>
        <begin position="270"/>
        <end position="290"/>
    </location>
</feature>
<feature type="compositionally biased region" description="Basic and acidic residues" evidence="1">
    <location>
        <begin position="1"/>
        <end position="11"/>
    </location>
</feature>
<feature type="compositionally biased region" description="Basic and acidic residues" evidence="1">
    <location>
        <begin position="117"/>
        <end position="131"/>
    </location>
</feature>
<feature type="transmembrane region" description="Helical" evidence="2">
    <location>
        <begin position="310"/>
        <end position="334"/>
    </location>
</feature>
<feature type="transmembrane region" description="Helical" evidence="2">
    <location>
        <begin position="341"/>
        <end position="359"/>
    </location>
</feature>
<dbReference type="AlphaFoldDB" id="K7S7J0"/>
<feature type="transmembrane region" description="Helical" evidence="2">
    <location>
        <begin position="170"/>
        <end position="191"/>
    </location>
</feature>
<feature type="transmembrane region" description="Helical" evidence="2">
    <location>
        <begin position="365"/>
        <end position="383"/>
    </location>
</feature>
<dbReference type="GO" id="GO:0006508">
    <property type="term" value="P:proteolysis"/>
    <property type="evidence" value="ECO:0007669"/>
    <property type="project" value="UniProtKB-KW"/>
</dbReference>